<dbReference type="PANTHER" id="PTHR43775:SF37">
    <property type="entry name" value="SI:DKEY-61P9.11"/>
    <property type="match status" value="1"/>
</dbReference>
<dbReference type="PROSITE" id="PS00606">
    <property type="entry name" value="KS3_1"/>
    <property type="match status" value="1"/>
</dbReference>
<feature type="compositionally biased region" description="Basic residues" evidence="5">
    <location>
        <begin position="875"/>
        <end position="885"/>
    </location>
</feature>
<feature type="compositionally biased region" description="Basic and acidic residues" evidence="5">
    <location>
        <begin position="993"/>
        <end position="1007"/>
    </location>
</feature>
<dbReference type="InterPro" id="IPR016039">
    <property type="entry name" value="Thiolase-like"/>
</dbReference>
<dbReference type="PROSITE" id="PS00012">
    <property type="entry name" value="PHOSPHOPANTETHEINE"/>
    <property type="match status" value="1"/>
</dbReference>
<dbReference type="InterPro" id="IPR014031">
    <property type="entry name" value="Ketoacyl_synth_C"/>
</dbReference>
<dbReference type="InterPro" id="IPR020841">
    <property type="entry name" value="PKS_Beta-ketoAc_synthase_dom"/>
</dbReference>
<evidence type="ECO:0000256" key="4">
    <source>
        <dbReference type="ARBA" id="ARBA00023315"/>
    </source>
</evidence>
<feature type="region of interest" description="Disordered" evidence="5">
    <location>
        <begin position="871"/>
        <end position="1007"/>
    </location>
</feature>
<dbReference type="Pfam" id="PF08659">
    <property type="entry name" value="KR"/>
    <property type="match status" value="1"/>
</dbReference>
<evidence type="ECO:0000313" key="8">
    <source>
        <dbReference type="EMBL" id="GDY59740.1"/>
    </source>
</evidence>
<evidence type="ECO:0000256" key="2">
    <source>
        <dbReference type="ARBA" id="ARBA00022553"/>
    </source>
</evidence>
<dbReference type="Gene3D" id="3.40.47.10">
    <property type="match status" value="1"/>
</dbReference>
<feature type="compositionally biased region" description="Low complexity" evidence="5">
    <location>
        <begin position="901"/>
        <end position="913"/>
    </location>
</feature>
<name>A0A4D4LKJ2_STRVO</name>
<feature type="domain" description="Ketosynthase family 3 (KS3)" evidence="7">
    <location>
        <begin position="367"/>
        <end position="786"/>
    </location>
</feature>
<protein>
    <submittedName>
        <fullName evidence="8">Uncharacterized protein</fullName>
    </submittedName>
</protein>
<comment type="caution">
    <text evidence="8">The sequence shown here is derived from an EMBL/GenBank/DDBJ whole genome shotgun (WGS) entry which is preliminary data.</text>
</comment>
<dbReference type="InterPro" id="IPR036736">
    <property type="entry name" value="ACP-like_sf"/>
</dbReference>
<dbReference type="SMART" id="SM00825">
    <property type="entry name" value="PKS_KS"/>
    <property type="match status" value="1"/>
</dbReference>
<dbReference type="SUPFAM" id="SSF53901">
    <property type="entry name" value="Thiolase-like"/>
    <property type="match status" value="1"/>
</dbReference>
<keyword evidence="2" id="KW-0597">Phosphoprotein</keyword>
<dbReference type="InterPro" id="IPR057326">
    <property type="entry name" value="KR_dom"/>
</dbReference>
<keyword evidence="3" id="KW-0808">Transferase</keyword>
<dbReference type="SUPFAM" id="SSF51735">
    <property type="entry name" value="NAD(P)-binding Rossmann-fold domains"/>
    <property type="match status" value="1"/>
</dbReference>
<dbReference type="Gene3D" id="3.40.50.720">
    <property type="entry name" value="NAD(P)-binding Rossmann-like Domain"/>
    <property type="match status" value="1"/>
</dbReference>
<dbReference type="GO" id="GO:0017000">
    <property type="term" value="P:antibiotic biosynthetic process"/>
    <property type="evidence" value="ECO:0007669"/>
    <property type="project" value="UniProtKB-ARBA"/>
</dbReference>
<evidence type="ECO:0000256" key="5">
    <source>
        <dbReference type="SAM" id="MobiDB-lite"/>
    </source>
</evidence>
<dbReference type="CDD" id="cd00833">
    <property type="entry name" value="PKS"/>
    <property type="match status" value="1"/>
</dbReference>
<keyword evidence="1" id="KW-0596">Phosphopantetheine</keyword>
<dbReference type="SUPFAM" id="SSF47336">
    <property type="entry name" value="ACP-like"/>
    <property type="match status" value="1"/>
</dbReference>
<dbReference type="GO" id="GO:0071770">
    <property type="term" value="P:DIM/DIP cell wall layer assembly"/>
    <property type="evidence" value="ECO:0007669"/>
    <property type="project" value="TreeGrafter"/>
</dbReference>
<dbReference type="GO" id="GO:0004315">
    <property type="term" value="F:3-oxoacyl-[acyl-carrier-protein] synthase activity"/>
    <property type="evidence" value="ECO:0007669"/>
    <property type="project" value="InterPro"/>
</dbReference>
<dbReference type="InterPro" id="IPR006162">
    <property type="entry name" value="Ppantetheine_attach_site"/>
</dbReference>
<dbReference type="PANTHER" id="PTHR43775">
    <property type="entry name" value="FATTY ACID SYNTHASE"/>
    <property type="match status" value="1"/>
</dbReference>
<dbReference type="SMART" id="SM00822">
    <property type="entry name" value="PKS_KR"/>
    <property type="match status" value="1"/>
</dbReference>
<dbReference type="InterPro" id="IPR032821">
    <property type="entry name" value="PKS_assoc"/>
</dbReference>
<feature type="domain" description="Carrier" evidence="6">
    <location>
        <begin position="233"/>
        <end position="310"/>
    </location>
</feature>
<dbReference type="InterPro" id="IPR020806">
    <property type="entry name" value="PKS_PP-bd"/>
</dbReference>
<dbReference type="Pfam" id="PF02801">
    <property type="entry name" value="Ketoacyl-synt_C"/>
    <property type="match status" value="1"/>
</dbReference>
<keyword evidence="4" id="KW-0012">Acyltransferase</keyword>
<dbReference type="InterPro" id="IPR013968">
    <property type="entry name" value="PKS_KR"/>
</dbReference>
<accession>A0A4D4LKJ2</accession>
<keyword evidence="9" id="KW-1185">Reference proteome</keyword>
<dbReference type="InterPro" id="IPR036291">
    <property type="entry name" value="NAD(P)-bd_dom_sf"/>
</dbReference>
<dbReference type="InterPro" id="IPR014030">
    <property type="entry name" value="Ketoacyl_synth_N"/>
</dbReference>
<dbReference type="InterPro" id="IPR009081">
    <property type="entry name" value="PP-bd_ACP"/>
</dbReference>
<reference evidence="8 9" key="1">
    <citation type="journal article" date="2020" name="Int. J. Syst. Evol. Microbiol.">
        <title>Reclassification of Streptomyces castelarensis and Streptomyces sporoclivatus as later heterotypic synonyms of Streptomyces antimycoticus.</title>
        <authorList>
            <person name="Komaki H."/>
            <person name="Tamura T."/>
        </authorList>
    </citation>
    <scope>NUCLEOTIDE SEQUENCE [LARGE SCALE GENOMIC DNA]</scope>
    <source>
        <strain evidence="8 9">NBRC 13459</strain>
    </source>
</reference>
<proteinExistence type="predicted"/>
<dbReference type="InterPro" id="IPR050091">
    <property type="entry name" value="PKS_NRPS_Biosynth_Enz"/>
</dbReference>
<dbReference type="AlphaFoldDB" id="A0A4D4LKJ2"/>
<dbReference type="InterPro" id="IPR018201">
    <property type="entry name" value="Ketoacyl_synth_AS"/>
</dbReference>
<evidence type="ECO:0000313" key="9">
    <source>
        <dbReference type="Proteomes" id="UP000301309"/>
    </source>
</evidence>
<dbReference type="GO" id="GO:0005737">
    <property type="term" value="C:cytoplasm"/>
    <property type="evidence" value="ECO:0007669"/>
    <property type="project" value="TreeGrafter"/>
</dbReference>
<evidence type="ECO:0000256" key="1">
    <source>
        <dbReference type="ARBA" id="ARBA00022450"/>
    </source>
</evidence>
<dbReference type="EMBL" id="BJHW01000002">
    <property type="protein sequence ID" value="GDY59740.1"/>
    <property type="molecule type" value="Genomic_DNA"/>
</dbReference>
<organism evidence="8 9">
    <name type="scientific">Streptomyces violaceusniger</name>
    <dbReference type="NCBI Taxonomy" id="68280"/>
    <lineage>
        <taxon>Bacteria</taxon>
        <taxon>Bacillati</taxon>
        <taxon>Actinomycetota</taxon>
        <taxon>Actinomycetes</taxon>
        <taxon>Kitasatosporales</taxon>
        <taxon>Streptomycetaceae</taxon>
        <taxon>Streptomyces</taxon>
        <taxon>Streptomyces violaceusniger group</taxon>
    </lineage>
</organism>
<sequence>MADGADREAPGGIRALIELRDRGAEIQLYSGPLTDRMALGAFLDEVRSTLGPLAGVVHCAGSVDQRNPVFVRKTWADILRTWEPKGEGLVVLDSLLAADELDFVVLYSSLSATLPFLATGLADYGSANAYLDAFAARAARRRSRTRYLSVAWGSWAGIGMGEVRSPRYTEQGFTALTPAEGIGLLDAALRRGIGPTVIALARSGDITAAAPSASSGTDREGGDAEAAAPRSSELLALVVDAIRDLIAQEVLLPRGRVAPDTDFADLGVDSILLAGVVTKLEALAGEPLAPSAVLEHPTAGGLGAYLLREYPSGVASWAADRLPPTRAPHDGHTIDRDHNAAAPAGIRTAEPANTRPPAVPAVPLVQHGPIAIIGMASRFPGASTTDAYWELLRTGHDAVMEVPAARWETSRLYAPTATPGRSISKWGGFIDGIEEFDPGFFGIPDDDAAHIDPVIRLILECAEQTFRDAGYERSELSGRRVGVYAGAGTTTYATRIPVPHRSTVTGLNPNFIGAHIAHIYNFSGPNMVVDTACSSSLTALYLARQALALGECDMALVAGADLLLDETPYLKLSAAEALSPLGRCRVFDQAADGLVPGEGAGAVLLKRLDAAVADGDRIHAVLESVAMNNDGRTMGLTTPNPAAQERVVLDALHSAGADPDTVTCIEAHGTGTMIGDPMELRALTRAFRSATDASGFCAIGSVKSNIGHLLMASGMAGLHKVVLALRHRQLPPTLHCHTPNPRFSFDTSPFYPNTELRDWAPRAGLRRAGLSSFGFGGTNCHAILREPLADERRPANRAPLPPAPFQRVRHWVDPVRVPTAVSPTPGRRYLELVAEDIPAAALTPQLLSPADLPLRTGRICSWRSCHDPCPPSLLRRGRHRARRRSSAPLGRDGGRRDRTRAPGPRGAGAARCLPPGPDAASAQARGCRPGHHRAAPLPVHRSCRRHRGDGQGATDRRRGALRSRHGAGARGESLADRRQAGRRRLGAQLPGRDQTRAAPGEHDDRPR</sequence>
<dbReference type="PROSITE" id="PS52004">
    <property type="entry name" value="KS3_2"/>
    <property type="match status" value="1"/>
</dbReference>
<dbReference type="GO" id="GO:0031177">
    <property type="term" value="F:phosphopantetheine binding"/>
    <property type="evidence" value="ECO:0007669"/>
    <property type="project" value="InterPro"/>
</dbReference>
<dbReference type="GO" id="GO:0006633">
    <property type="term" value="P:fatty acid biosynthetic process"/>
    <property type="evidence" value="ECO:0007669"/>
    <property type="project" value="InterPro"/>
</dbReference>
<gene>
    <name evidence="8" type="ORF">SVIO_103630</name>
</gene>
<dbReference type="SMART" id="SM01294">
    <property type="entry name" value="PKS_PP_betabranch"/>
    <property type="match status" value="1"/>
</dbReference>
<evidence type="ECO:0000256" key="3">
    <source>
        <dbReference type="ARBA" id="ARBA00022679"/>
    </source>
</evidence>
<dbReference type="GO" id="GO:0005886">
    <property type="term" value="C:plasma membrane"/>
    <property type="evidence" value="ECO:0007669"/>
    <property type="project" value="TreeGrafter"/>
</dbReference>
<dbReference type="SMART" id="SM00823">
    <property type="entry name" value="PKS_PP"/>
    <property type="match status" value="1"/>
</dbReference>
<dbReference type="GO" id="GO:0004312">
    <property type="term" value="F:fatty acid synthase activity"/>
    <property type="evidence" value="ECO:0007669"/>
    <property type="project" value="TreeGrafter"/>
</dbReference>
<dbReference type="Pfam" id="PF00550">
    <property type="entry name" value="PP-binding"/>
    <property type="match status" value="1"/>
</dbReference>
<dbReference type="PROSITE" id="PS50075">
    <property type="entry name" value="CARRIER"/>
    <property type="match status" value="1"/>
</dbReference>
<dbReference type="OrthoDB" id="3488622at2"/>
<evidence type="ECO:0000259" key="6">
    <source>
        <dbReference type="PROSITE" id="PS50075"/>
    </source>
</evidence>
<dbReference type="Gene3D" id="1.10.1200.10">
    <property type="entry name" value="ACP-like"/>
    <property type="match status" value="1"/>
</dbReference>
<dbReference type="Proteomes" id="UP000301309">
    <property type="component" value="Unassembled WGS sequence"/>
</dbReference>
<dbReference type="Pfam" id="PF00109">
    <property type="entry name" value="ketoacyl-synt"/>
    <property type="match status" value="1"/>
</dbReference>
<evidence type="ECO:0000259" key="7">
    <source>
        <dbReference type="PROSITE" id="PS52004"/>
    </source>
</evidence>
<dbReference type="Pfam" id="PF16197">
    <property type="entry name" value="KAsynt_C_assoc"/>
    <property type="match status" value="1"/>
</dbReference>